<evidence type="ECO:0000313" key="2">
    <source>
        <dbReference type="Proteomes" id="UP000308197"/>
    </source>
</evidence>
<evidence type="ECO:0000313" key="1">
    <source>
        <dbReference type="EMBL" id="TFK85926.1"/>
    </source>
</evidence>
<sequence length="82" mass="8816">MISALLRRAFATSGLCSEAVSRCSGLCHMVFKRVVFRLHLPYLGTIGQEQTYSSASGSASASCALVFLTVDLKAVPNQHLLQ</sequence>
<dbReference type="InParanoid" id="A0A5C3P8D2"/>
<name>A0A5C3P8D2_9APHY</name>
<keyword evidence="2" id="KW-1185">Reference proteome</keyword>
<protein>
    <submittedName>
        <fullName evidence="1">Uncharacterized protein</fullName>
    </submittedName>
</protein>
<organism evidence="1 2">
    <name type="scientific">Polyporus arcularius HHB13444</name>
    <dbReference type="NCBI Taxonomy" id="1314778"/>
    <lineage>
        <taxon>Eukaryota</taxon>
        <taxon>Fungi</taxon>
        <taxon>Dikarya</taxon>
        <taxon>Basidiomycota</taxon>
        <taxon>Agaricomycotina</taxon>
        <taxon>Agaricomycetes</taxon>
        <taxon>Polyporales</taxon>
        <taxon>Polyporaceae</taxon>
        <taxon>Polyporus</taxon>
    </lineage>
</organism>
<dbReference type="EMBL" id="ML211225">
    <property type="protein sequence ID" value="TFK85926.1"/>
    <property type="molecule type" value="Genomic_DNA"/>
</dbReference>
<dbReference type="AlphaFoldDB" id="A0A5C3P8D2"/>
<reference evidence="1 2" key="1">
    <citation type="journal article" date="2019" name="Nat. Ecol. Evol.">
        <title>Megaphylogeny resolves global patterns of mushroom evolution.</title>
        <authorList>
            <person name="Varga T."/>
            <person name="Krizsan K."/>
            <person name="Foldi C."/>
            <person name="Dima B."/>
            <person name="Sanchez-Garcia M."/>
            <person name="Sanchez-Ramirez S."/>
            <person name="Szollosi G.J."/>
            <person name="Szarkandi J.G."/>
            <person name="Papp V."/>
            <person name="Albert L."/>
            <person name="Andreopoulos W."/>
            <person name="Angelini C."/>
            <person name="Antonin V."/>
            <person name="Barry K.W."/>
            <person name="Bougher N.L."/>
            <person name="Buchanan P."/>
            <person name="Buyck B."/>
            <person name="Bense V."/>
            <person name="Catcheside P."/>
            <person name="Chovatia M."/>
            <person name="Cooper J."/>
            <person name="Damon W."/>
            <person name="Desjardin D."/>
            <person name="Finy P."/>
            <person name="Geml J."/>
            <person name="Haridas S."/>
            <person name="Hughes K."/>
            <person name="Justo A."/>
            <person name="Karasinski D."/>
            <person name="Kautmanova I."/>
            <person name="Kiss B."/>
            <person name="Kocsube S."/>
            <person name="Kotiranta H."/>
            <person name="LaButti K.M."/>
            <person name="Lechner B.E."/>
            <person name="Liimatainen K."/>
            <person name="Lipzen A."/>
            <person name="Lukacs Z."/>
            <person name="Mihaltcheva S."/>
            <person name="Morgado L.N."/>
            <person name="Niskanen T."/>
            <person name="Noordeloos M.E."/>
            <person name="Ohm R.A."/>
            <person name="Ortiz-Santana B."/>
            <person name="Ovrebo C."/>
            <person name="Racz N."/>
            <person name="Riley R."/>
            <person name="Savchenko A."/>
            <person name="Shiryaev A."/>
            <person name="Soop K."/>
            <person name="Spirin V."/>
            <person name="Szebenyi C."/>
            <person name="Tomsovsky M."/>
            <person name="Tulloss R.E."/>
            <person name="Uehling J."/>
            <person name="Grigoriev I.V."/>
            <person name="Vagvolgyi C."/>
            <person name="Papp T."/>
            <person name="Martin F.M."/>
            <person name="Miettinen O."/>
            <person name="Hibbett D.S."/>
            <person name="Nagy L.G."/>
        </authorList>
    </citation>
    <scope>NUCLEOTIDE SEQUENCE [LARGE SCALE GENOMIC DNA]</scope>
    <source>
        <strain evidence="1 2">HHB13444</strain>
    </source>
</reference>
<gene>
    <name evidence="1" type="ORF">K466DRAFT_171797</name>
</gene>
<dbReference type="Proteomes" id="UP000308197">
    <property type="component" value="Unassembled WGS sequence"/>
</dbReference>
<accession>A0A5C3P8D2</accession>
<proteinExistence type="predicted"/>